<keyword evidence="1" id="KW-0732">Signal</keyword>
<dbReference type="AlphaFoldDB" id="A0A4R2MFB5"/>
<dbReference type="InterPro" id="IPR002321">
    <property type="entry name" value="Cyt_c_II"/>
</dbReference>
<name>A0A4R2MFB5_RUBGE</name>
<evidence type="ECO:0000313" key="3">
    <source>
        <dbReference type="Proteomes" id="UP000295106"/>
    </source>
</evidence>
<feature type="chain" id="PRO_5020782674" description="Cytochrome c" evidence="1">
    <location>
        <begin position="19"/>
        <end position="142"/>
    </location>
</feature>
<dbReference type="GO" id="GO:0022900">
    <property type="term" value="P:electron transport chain"/>
    <property type="evidence" value="ECO:0007669"/>
    <property type="project" value="InterPro"/>
</dbReference>
<dbReference type="Gene3D" id="1.20.120.10">
    <property type="entry name" value="Cytochrome c/b562"/>
    <property type="match status" value="1"/>
</dbReference>
<comment type="caution">
    <text evidence="2">The sequence shown here is derived from an EMBL/GenBank/DDBJ whole genome shotgun (WGS) entry which is preliminary data.</text>
</comment>
<dbReference type="RefSeq" id="WP_132644408.1">
    <property type="nucleotide sequence ID" value="NZ_CP181386.1"/>
</dbReference>
<proteinExistence type="predicted"/>
<reference evidence="2 3" key="1">
    <citation type="submission" date="2019-03" db="EMBL/GenBank/DDBJ databases">
        <title>Genomic Encyclopedia of Type Strains, Phase IV (KMG-IV): sequencing the most valuable type-strain genomes for metagenomic binning, comparative biology and taxonomic classification.</title>
        <authorList>
            <person name="Goeker M."/>
        </authorList>
    </citation>
    <scope>NUCLEOTIDE SEQUENCE [LARGE SCALE GENOMIC DNA]</scope>
    <source>
        <strain evidence="2 3">DSM 1709</strain>
    </source>
</reference>
<evidence type="ECO:0000313" key="2">
    <source>
        <dbReference type="EMBL" id="TCP05400.1"/>
    </source>
</evidence>
<sequence length="142" mass="15218">MRRALALACLVCAPAVFAAEDGRTFVPMTPAAQATLRDEMLGNLRALNELIALLADGKLAEAAKVADTELGFGAMGRNRSLPMDARPGPQMPQEMHRLGIEGHQAATRFAEAAKAGDQALALRRLGELTTSCVVCHHAWRTR</sequence>
<accession>A0A4R2MFB5</accession>
<dbReference type="InterPro" id="IPR010980">
    <property type="entry name" value="Cyt_c/b562"/>
</dbReference>
<dbReference type="SUPFAM" id="SSF47175">
    <property type="entry name" value="Cytochromes"/>
    <property type="match status" value="1"/>
</dbReference>
<dbReference type="GO" id="GO:0009055">
    <property type="term" value="F:electron transfer activity"/>
    <property type="evidence" value="ECO:0007669"/>
    <property type="project" value="InterPro"/>
</dbReference>
<gene>
    <name evidence="2" type="ORF">EV684_101272</name>
</gene>
<organism evidence="2 3">
    <name type="scientific">Rubrivivax gelatinosus</name>
    <name type="common">Rhodocyclus gelatinosus</name>
    <name type="synonym">Rhodopseudomonas gelatinosa</name>
    <dbReference type="NCBI Taxonomy" id="28068"/>
    <lineage>
        <taxon>Bacteria</taxon>
        <taxon>Pseudomonadati</taxon>
        <taxon>Pseudomonadota</taxon>
        <taxon>Betaproteobacteria</taxon>
        <taxon>Burkholderiales</taxon>
        <taxon>Sphaerotilaceae</taxon>
        <taxon>Rubrivivax</taxon>
    </lineage>
</organism>
<dbReference type="OrthoDB" id="1150802at2"/>
<dbReference type="PROSITE" id="PS51009">
    <property type="entry name" value="CYTCII"/>
    <property type="match status" value="1"/>
</dbReference>
<dbReference type="GeneID" id="99687002"/>
<dbReference type="GO" id="GO:0020037">
    <property type="term" value="F:heme binding"/>
    <property type="evidence" value="ECO:0007669"/>
    <property type="project" value="InterPro"/>
</dbReference>
<evidence type="ECO:0008006" key="4">
    <source>
        <dbReference type="Google" id="ProtNLM"/>
    </source>
</evidence>
<feature type="signal peptide" evidence="1">
    <location>
        <begin position="1"/>
        <end position="18"/>
    </location>
</feature>
<protein>
    <recommendedName>
        <fullName evidence="4">Cytochrome c</fullName>
    </recommendedName>
</protein>
<evidence type="ECO:0000256" key="1">
    <source>
        <dbReference type="SAM" id="SignalP"/>
    </source>
</evidence>
<dbReference type="Proteomes" id="UP000295106">
    <property type="component" value="Unassembled WGS sequence"/>
</dbReference>
<dbReference type="GO" id="GO:0005506">
    <property type="term" value="F:iron ion binding"/>
    <property type="evidence" value="ECO:0007669"/>
    <property type="project" value="InterPro"/>
</dbReference>
<dbReference type="EMBL" id="SLXD01000001">
    <property type="protein sequence ID" value="TCP05400.1"/>
    <property type="molecule type" value="Genomic_DNA"/>
</dbReference>